<proteinExistence type="predicted"/>
<dbReference type="STRING" id="933084.A0A067PII2"/>
<name>A0A067PII2_9AGAM</name>
<dbReference type="Proteomes" id="UP000027265">
    <property type="component" value="Unassembled WGS sequence"/>
</dbReference>
<reference evidence="2" key="1">
    <citation type="journal article" date="2014" name="Proc. Natl. Acad. Sci. U.S.A.">
        <title>Extensive sampling of basidiomycete genomes demonstrates inadequacy of the white-rot/brown-rot paradigm for wood decay fungi.</title>
        <authorList>
            <person name="Riley R."/>
            <person name="Salamov A.A."/>
            <person name="Brown D.W."/>
            <person name="Nagy L.G."/>
            <person name="Floudas D."/>
            <person name="Held B.W."/>
            <person name="Levasseur A."/>
            <person name="Lombard V."/>
            <person name="Morin E."/>
            <person name="Otillar R."/>
            <person name="Lindquist E.A."/>
            <person name="Sun H."/>
            <person name="LaButti K.M."/>
            <person name="Schmutz J."/>
            <person name="Jabbour D."/>
            <person name="Luo H."/>
            <person name="Baker S.E."/>
            <person name="Pisabarro A.G."/>
            <person name="Walton J.D."/>
            <person name="Blanchette R.A."/>
            <person name="Henrissat B."/>
            <person name="Martin F."/>
            <person name="Cullen D."/>
            <person name="Hibbett D.S."/>
            <person name="Grigoriev I.V."/>
        </authorList>
    </citation>
    <scope>NUCLEOTIDE SEQUENCE [LARGE SCALE GENOMIC DNA]</scope>
    <source>
        <strain evidence="2">MUCL 33604</strain>
    </source>
</reference>
<organism evidence="1 2">
    <name type="scientific">Jaapia argillacea MUCL 33604</name>
    <dbReference type="NCBI Taxonomy" id="933084"/>
    <lineage>
        <taxon>Eukaryota</taxon>
        <taxon>Fungi</taxon>
        <taxon>Dikarya</taxon>
        <taxon>Basidiomycota</taxon>
        <taxon>Agaricomycotina</taxon>
        <taxon>Agaricomycetes</taxon>
        <taxon>Agaricomycetidae</taxon>
        <taxon>Jaapiales</taxon>
        <taxon>Jaapiaceae</taxon>
        <taxon>Jaapia</taxon>
    </lineage>
</organism>
<dbReference type="AlphaFoldDB" id="A0A067PII2"/>
<dbReference type="EMBL" id="KL197733">
    <property type="protein sequence ID" value="KDQ53645.1"/>
    <property type="molecule type" value="Genomic_DNA"/>
</dbReference>
<gene>
    <name evidence="1" type="ORF">JAAARDRAFT_39325</name>
</gene>
<evidence type="ECO:0000313" key="1">
    <source>
        <dbReference type="EMBL" id="KDQ53645.1"/>
    </source>
</evidence>
<protein>
    <submittedName>
        <fullName evidence="1">Uncharacterized protein</fullName>
    </submittedName>
</protein>
<dbReference type="HOGENOM" id="CLU_052397_2_1_1"/>
<evidence type="ECO:0000313" key="2">
    <source>
        <dbReference type="Proteomes" id="UP000027265"/>
    </source>
</evidence>
<keyword evidence="2" id="KW-1185">Reference proteome</keyword>
<accession>A0A067PII2</accession>
<dbReference type="InParanoid" id="A0A067PII2"/>
<dbReference type="OrthoDB" id="3238622at2759"/>
<sequence length="206" mass="23118">MFSFPQHPSSPSETKIILEETTETLASLLLISGLPLPPLTSYDVIEPIVCAAEKYYMPGPLSIIRTLCMTPSFLSDPLHLYSIAYRYAWSEEACSASTLSLSLNLHSPEYLPTLHTLSTSALLALFTLHRTRRYATWKELKYVMILEMDCRSLGDGILNAGLEAWREAKGCWDARSGGQEYKSVLYDKAESVRVVRGCIEQMLKCI</sequence>